<protein>
    <submittedName>
        <fullName evidence="6">Phage capsid assembly protein skin element</fullName>
    </submittedName>
</protein>
<feature type="domain" description="Baseplate protein J-like barrel" evidence="2">
    <location>
        <begin position="83"/>
        <end position="163"/>
    </location>
</feature>
<dbReference type="Proteomes" id="UP000255295">
    <property type="component" value="Unassembled WGS sequence"/>
</dbReference>
<evidence type="ECO:0000313" key="7">
    <source>
        <dbReference type="Proteomes" id="UP000238825"/>
    </source>
</evidence>
<dbReference type="Pfam" id="PF26079">
    <property type="entry name" value="Baseplate_J_C"/>
    <property type="match status" value="1"/>
</dbReference>
<dbReference type="InterPro" id="IPR052399">
    <property type="entry name" value="Phage_Baseplate_Assmbl_Protein"/>
</dbReference>
<dbReference type="Proteomes" id="UP000238825">
    <property type="component" value="Chromosome"/>
</dbReference>
<comment type="similarity">
    <text evidence="1">Belongs to the Mu gp47/PBSX XkdT family.</text>
</comment>
<evidence type="ECO:0000259" key="4">
    <source>
        <dbReference type="Pfam" id="PF26079"/>
    </source>
</evidence>
<evidence type="ECO:0000259" key="3">
    <source>
        <dbReference type="Pfam" id="PF26078"/>
    </source>
</evidence>
<dbReference type="EMBL" id="UFSZ01000001">
    <property type="protein sequence ID" value="SUV18674.1"/>
    <property type="molecule type" value="Genomic_DNA"/>
</dbReference>
<evidence type="ECO:0000256" key="1">
    <source>
        <dbReference type="ARBA" id="ARBA00038087"/>
    </source>
</evidence>
<dbReference type="Pfam" id="PF04865">
    <property type="entry name" value="Baseplate_J"/>
    <property type="match status" value="1"/>
</dbReference>
<feature type="domain" description="Baseplate J-like central" evidence="3">
    <location>
        <begin position="185"/>
        <end position="249"/>
    </location>
</feature>
<dbReference type="RefSeq" id="WP_024364678.1">
    <property type="nucleotide sequence ID" value="NZ_CP019980.1"/>
</dbReference>
<dbReference type="Pfam" id="PF26078">
    <property type="entry name" value="Baseplate_J_M"/>
    <property type="match status" value="1"/>
</dbReference>
<organism evidence="5 7">
    <name type="scientific">Lysinibacillus sphaericus</name>
    <name type="common">Bacillus sphaericus</name>
    <dbReference type="NCBI Taxonomy" id="1421"/>
    <lineage>
        <taxon>Bacteria</taxon>
        <taxon>Bacillati</taxon>
        <taxon>Bacillota</taxon>
        <taxon>Bacilli</taxon>
        <taxon>Bacillales</taxon>
        <taxon>Bacillaceae</taxon>
        <taxon>Lysinibacillus</taxon>
    </lineage>
</organism>
<dbReference type="PANTHER" id="PTHR37829:SF3">
    <property type="entry name" value="PROTEIN JAYE-RELATED"/>
    <property type="match status" value="1"/>
</dbReference>
<dbReference type="PANTHER" id="PTHR37829">
    <property type="entry name" value="PHAGE-LIKE ELEMENT PBSX PROTEIN XKDT"/>
    <property type="match status" value="1"/>
</dbReference>
<evidence type="ECO:0000259" key="2">
    <source>
        <dbReference type="Pfam" id="PF04865"/>
    </source>
</evidence>
<feature type="domain" description="Baseplate J-like C-terminal" evidence="4">
    <location>
        <begin position="262"/>
        <end position="344"/>
    </location>
</feature>
<sequence>MEDEKIIHDRMMTNISNDYDKSKGNFVYDVTKPVAVEFAEQQKKIAAVQEKLDVEKLTEDELTRFVYQRTGISRKPATQATTTVIVSGTAGTLVKVGELVGTDTILYTVLEEAVLNESGFAHVRVQCNEFGQIGNVPANTIINFPASINGLVNVYNPDAVVDGYDEETDYDLRQRYYDKLQRPGKAGNKYQYREWALEVTGVGDAKVFPRYNGPLTMKVVVIDANKLPATSELIKDVKKHIEIEMPFGVEDLLVISAEALLINLSVALTLMPGYTEEVVKTNIKKNITTHLKEIAFKTSFVSYAKVGALIIDSDGVLDYQNLLINGSTANVVIPDDGVPVMGGINE</sequence>
<evidence type="ECO:0000313" key="5">
    <source>
        <dbReference type="EMBL" id="AVK95615.1"/>
    </source>
</evidence>
<dbReference type="GeneID" id="48275480"/>
<dbReference type="InterPro" id="IPR058530">
    <property type="entry name" value="Baseplate_J-like_C"/>
</dbReference>
<dbReference type="AlphaFoldDB" id="A0A2S0JWU7"/>
<dbReference type="InterPro" id="IPR006949">
    <property type="entry name" value="Barrel_Baseplate_J-like"/>
</dbReference>
<reference evidence="6 8" key="2">
    <citation type="submission" date="2018-06" db="EMBL/GenBank/DDBJ databases">
        <authorList>
            <consortium name="Pathogen Informatics"/>
            <person name="Doyle S."/>
        </authorList>
    </citation>
    <scope>NUCLEOTIDE SEQUENCE [LARGE SCALE GENOMIC DNA]</scope>
    <source>
        <strain evidence="6 8">NCTC10338</strain>
    </source>
</reference>
<accession>A0A2S0JWU7</accession>
<proteinExistence type="inferred from homology"/>
<evidence type="ECO:0000313" key="6">
    <source>
        <dbReference type="EMBL" id="SUV18674.1"/>
    </source>
</evidence>
<dbReference type="EMBL" id="CP019980">
    <property type="protein sequence ID" value="AVK95615.1"/>
    <property type="molecule type" value="Genomic_DNA"/>
</dbReference>
<evidence type="ECO:0000313" key="8">
    <source>
        <dbReference type="Proteomes" id="UP000255295"/>
    </source>
</evidence>
<dbReference type="InterPro" id="IPR058531">
    <property type="entry name" value="Baseplate_J_M"/>
</dbReference>
<name>A0A2S0JWU7_LYSSH</name>
<reference evidence="5 7" key="1">
    <citation type="submission" date="2017-03" db="EMBL/GenBank/DDBJ databases">
        <title>The whole genome sequencing and assembly of Lysinibacillus sphaericus DSM 28T strain.</title>
        <authorList>
            <person name="Lee Y.-J."/>
            <person name="Yi H."/>
            <person name="Bahn Y.-S."/>
            <person name="Kim J.F."/>
            <person name="Lee D.-W."/>
        </authorList>
    </citation>
    <scope>NUCLEOTIDE SEQUENCE [LARGE SCALE GENOMIC DNA]</scope>
    <source>
        <strain evidence="5 7">DSM 28</strain>
    </source>
</reference>
<gene>
    <name evidence="6" type="primary">yqbT_2</name>
    <name evidence="5" type="ORF">LS41612_04660</name>
    <name evidence="6" type="ORF">NCTC10338_03846</name>
</gene>